<evidence type="ECO:0000313" key="4">
    <source>
        <dbReference type="Proteomes" id="UP000034034"/>
    </source>
</evidence>
<dbReference type="GO" id="GO:0016491">
    <property type="term" value="F:oxidoreductase activity"/>
    <property type="evidence" value="ECO:0007669"/>
    <property type="project" value="UniProtKB-KW"/>
</dbReference>
<feature type="domain" description="FAD dependent oxidoreductase" evidence="2">
    <location>
        <begin position="6"/>
        <end position="366"/>
    </location>
</feature>
<sequence length="399" mass="41219">MSTALRVVVVGAGIVGAAVARVLARAGCEVTVVDRGATAGGTSAGGEGNLLVSDKEPGPELRLAQRSLAAWARIGDELRDELPAGFPGLELERKGGLVVATTGAGARNLLAFADTQRAAGVRAETVDGGRAQELEPDLTPHHTTAVYYPEDLQVQPVAATEALLAAARRHGARVRQGVEVTGPVLSSGRLAGVRAGSTTLPADAVVLAAGPWSGLVAERLGVVLPVRPRRGTVLVTSRMPARIRHKVYDADYVGAVGSGSADLQVSSVVESTAAGTVLIGSSRERRGFDERIEARVLAALAAKALLLFPFLADVQAMRAYGGFRPFVPDHLPVIGADPRLPGLWHATGHEGAGIGLSLATADLLRDQLLGTAGGDLDPLAAEFRPDRPTLLPHLEGSTP</sequence>
<evidence type="ECO:0000313" key="3">
    <source>
        <dbReference type="EMBL" id="AKG46143.1"/>
    </source>
</evidence>
<dbReference type="EMBL" id="CP009922">
    <property type="protein sequence ID" value="AKG46143.1"/>
    <property type="molecule type" value="Genomic_DNA"/>
</dbReference>
<dbReference type="PANTHER" id="PTHR13847">
    <property type="entry name" value="SARCOSINE DEHYDROGENASE-RELATED"/>
    <property type="match status" value="1"/>
</dbReference>
<dbReference type="Gene3D" id="3.30.9.10">
    <property type="entry name" value="D-Amino Acid Oxidase, subunit A, domain 2"/>
    <property type="match status" value="1"/>
</dbReference>
<proteinExistence type="predicted"/>
<dbReference type="InterPro" id="IPR006076">
    <property type="entry name" value="FAD-dep_OxRdtase"/>
</dbReference>
<name>A0A0F7FZ81_9ACTN</name>
<dbReference type="SUPFAM" id="SSF51905">
    <property type="entry name" value="FAD/NAD(P)-binding domain"/>
    <property type="match status" value="1"/>
</dbReference>
<dbReference type="Proteomes" id="UP000034034">
    <property type="component" value="Chromosome"/>
</dbReference>
<organism evidence="3 4">
    <name type="scientific">Streptomyces xiamenensis</name>
    <dbReference type="NCBI Taxonomy" id="408015"/>
    <lineage>
        <taxon>Bacteria</taxon>
        <taxon>Bacillati</taxon>
        <taxon>Actinomycetota</taxon>
        <taxon>Actinomycetes</taxon>
        <taxon>Kitasatosporales</taxon>
        <taxon>Streptomycetaceae</taxon>
        <taxon>Streptomyces</taxon>
    </lineage>
</organism>
<reference evidence="3" key="1">
    <citation type="submission" date="2019-08" db="EMBL/GenBank/DDBJ databases">
        <title>Complete genome sequence of a mangrove-derived Streptomyces xiamenensis.</title>
        <authorList>
            <person name="Xu J."/>
        </authorList>
    </citation>
    <scope>NUCLEOTIDE SEQUENCE</scope>
    <source>
        <strain evidence="3">318</strain>
    </source>
</reference>
<dbReference type="Pfam" id="PF01266">
    <property type="entry name" value="DAO"/>
    <property type="match status" value="1"/>
</dbReference>
<protein>
    <submittedName>
        <fullName evidence="3">FAD dependent oxidoreductase</fullName>
    </submittedName>
</protein>
<accession>A0A0F7FZ81</accession>
<dbReference type="Gene3D" id="3.50.50.60">
    <property type="entry name" value="FAD/NAD(P)-binding domain"/>
    <property type="match status" value="1"/>
</dbReference>
<dbReference type="InterPro" id="IPR036188">
    <property type="entry name" value="FAD/NAD-bd_sf"/>
</dbReference>
<dbReference type="AlphaFoldDB" id="A0A0F7FZ81"/>
<evidence type="ECO:0000256" key="1">
    <source>
        <dbReference type="ARBA" id="ARBA00023002"/>
    </source>
</evidence>
<keyword evidence="1" id="KW-0560">Oxidoreductase</keyword>
<gene>
    <name evidence="3" type="ORF">SXIM_47590</name>
</gene>
<dbReference type="STRING" id="408015.SXIM_47590"/>
<dbReference type="KEGG" id="sxi:SXIM_47590"/>
<dbReference type="SUPFAM" id="SSF54373">
    <property type="entry name" value="FAD-linked reductases, C-terminal domain"/>
    <property type="match status" value="1"/>
</dbReference>
<evidence type="ECO:0000259" key="2">
    <source>
        <dbReference type="Pfam" id="PF01266"/>
    </source>
</evidence>
<dbReference type="PANTHER" id="PTHR13847:SF287">
    <property type="entry name" value="FAD-DEPENDENT OXIDOREDUCTASE DOMAIN-CONTAINING PROTEIN 1"/>
    <property type="match status" value="1"/>
</dbReference>
<dbReference type="PATRIC" id="fig|408015.6.peg.4818"/>
<dbReference type="GO" id="GO:0005737">
    <property type="term" value="C:cytoplasm"/>
    <property type="evidence" value="ECO:0007669"/>
    <property type="project" value="TreeGrafter"/>
</dbReference>
<dbReference type="HOGENOM" id="CLU_007884_4_3_11"/>
<keyword evidence="4" id="KW-1185">Reference proteome</keyword>